<organism evidence="4 5">
    <name type="scientific">Pseudoalteromonas rubra</name>
    <dbReference type="NCBI Taxonomy" id="43658"/>
    <lineage>
        <taxon>Bacteria</taxon>
        <taxon>Pseudomonadati</taxon>
        <taxon>Pseudomonadota</taxon>
        <taxon>Gammaproteobacteria</taxon>
        <taxon>Alteromonadales</taxon>
        <taxon>Pseudoalteromonadaceae</taxon>
        <taxon>Pseudoalteromonas</taxon>
    </lineage>
</organism>
<dbReference type="Proteomes" id="UP000036850">
    <property type="component" value="Unassembled WGS sequence"/>
</dbReference>
<evidence type="ECO:0000313" key="5">
    <source>
        <dbReference type="Proteomes" id="UP000036850"/>
    </source>
</evidence>
<proteinExistence type="predicted"/>
<dbReference type="EMBL" id="LFZX01000258">
    <property type="protein sequence ID" value="KNC65583.1"/>
    <property type="molecule type" value="Genomic_DNA"/>
</dbReference>
<dbReference type="OrthoDB" id="9781034at2"/>
<dbReference type="AlphaFoldDB" id="A0A0L0ENW0"/>
<accession>A0A0L0ENW0</accession>
<dbReference type="PROSITE" id="PS50206">
    <property type="entry name" value="RHODANESE_3"/>
    <property type="match status" value="2"/>
</dbReference>
<dbReference type="SUPFAM" id="SSF52821">
    <property type="entry name" value="Rhodanese/Cell cycle control phosphatase"/>
    <property type="match status" value="2"/>
</dbReference>
<dbReference type="GO" id="GO:0004792">
    <property type="term" value="F:thiosulfate-cyanide sulfurtransferase activity"/>
    <property type="evidence" value="ECO:0007669"/>
    <property type="project" value="TreeGrafter"/>
</dbReference>
<dbReference type="PANTHER" id="PTHR11364:SF27">
    <property type="entry name" value="SULFURTRANSFERASE"/>
    <property type="match status" value="1"/>
</dbReference>
<reference evidence="5" key="1">
    <citation type="submission" date="2015-07" db="EMBL/GenBank/DDBJ databases">
        <title>Draft genome sequence of a Pseudoalteromonas rubra strain, OCN096, isolated from Kaneohe Bay, Oahu, Hawaii.</title>
        <authorList>
            <person name="Beurmann S."/>
            <person name="Ushijima B."/>
            <person name="Belcaid M."/>
            <person name="Callahan S.M."/>
            <person name="Aeby G.S."/>
        </authorList>
    </citation>
    <scope>NUCLEOTIDE SEQUENCE [LARGE SCALE GENOMIC DNA]</scope>
    <source>
        <strain evidence="5">OCN096</strain>
    </source>
</reference>
<dbReference type="InterPro" id="IPR036873">
    <property type="entry name" value="Rhodanese-like_dom_sf"/>
</dbReference>
<dbReference type="PANTHER" id="PTHR11364">
    <property type="entry name" value="THIOSULFATE SULFERTANSFERASE"/>
    <property type="match status" value="1"/>
</dbReference>
<dbReference type="CDD" id="cd01448">
    <property type="entry name" value="TST_Repeat_1"/>
    <property type="match status" value="1"/>
</dbReference>
<feature type="domain" description="Rhodanese" evidence="3">
    <location>
        <begin position="13"/>
        <end position="128"/>
    </location>
</feature>
<feature type="domain" description="Rhodanese" evidence="3">
    <location>
        <begin position="159"/>
        <end position="272"/>
    </location>
</feature>
<evidence type="ECO:0000256" key="2">
    <source>
        <dbReference type="ARBA" id="ARBA00022737"/>
    </source>
</evidence>
<dbReference type="CDD" id="cd01449">
    <property type="entry name" value="TST_Repeat_2"/>
    <property type="match status" value="1"/>
</dbReference>
<keyword evidence="1 4" id="KW-0808">Transferase</keyword>
<dbReference type="InterPro" id="IPR045078">
    <property type="entry name" value="TST/MPST-like"/>
</dbReference>
<dbReference type="SMART" id="SM00450">
    <property type="entry name" value="RHOD"/>
    <property type="match status" value="2"/>
</dbReference>
<evidence type="ECO:0000256" key="1">
    <source>
        <dbReference type="ARBA" id="ARBA00022679"/>
    </source>
</evidence>
<dbReference type="PATRIC" id="fig|43658.6.peg.2822"/>
<name>A0A0L0ENW0_9GAMM</name>
<gene>
    <name evidence="4" type="ORF">AC626_22195</name>
</gene>
<sequence>MKNIKSCHWLLKNLNRVTVLDCGMLKPGTKGNYVPSGIIAGAKRFDISHAFSDANGACPNTMCSAAQFQHGVRALGINQQDTVVVYDNFALFSAARAWWMFKAMGFEQVYVLDGGLVKWLELGLPVATEYAHSCEPGDFVVDPQSGYFIDKHAVLAGIESAEVLLLDARSPARFSGQEREPRVGMRSGHIPGSANVHYASVLDDSGLIKPKAQLRALLTDAGVTNQALQFSCGSGVTACILAMIADECGFYPLSVYDGSWSEWGQDASLPVATCPA</sequence>
<comment type="caution">
    <text evidence="4">The sequence shown here is derived from an EMBL/GenBank/DDBJ whole genome shotgun (WGS) entry which is preliminary data.</text>
</comment>
<dbReference type="Pfam" id="PF00581">
    <property type="entry name" value="Rhodanese"/>
    <property type="match status" value="2"/>
</dbReference>
<keyword evidence="4" id="KW-0670">Pyruvate</keyword>
<dbReference type="InterPro" id="IPR001763">
    <property type="entry name" value="Rhodanese-like_dom"/>
</dbReference>
<evidence type="ECO:0000259" key="3">
    <source>
        <dbReference type="PROSITE" id="PS50206"/>
    </source>
</evidence>
<evidence type="ECO:0000313" key="4">
    <source>
        <dbReference type="EMBL" id="KNC65583.1"/>
    </source>
</evidence>
<keyword evidence="2" id="KW-0677">Repeat</keyword>
<dbReference type="Gene3D" id="3.40.250.10">
    <property type="entry name" value="Rhodanese-like domain"/>
    <property type="match status" value="2"/>
</dbReference>
<protein>
    <submittedName>
        <fullName evidence="4">3-mercaptopyruvate sulfurtransferase</fullName>
    </submittedName>
</protein>